<dbReference type="InterPro" id="IPR033304">
    <property type="entry name" value="DLEC1"/>
</dbReference>
<protein>
    <submittedName>
        <fullName evidence="2">Uncharacterized protein</fullName>
    </submittedName>
</protein>
<dbReference type="OrthoDB" id="2115465at2759"/>
<proteinExistence type="predicted"/>
<feature type="non-terminal residue" evidence="2">
    <location>
        <position position="483"/>
    </location>
</feature>
<feature type="compositionally biased region" description="Basic and acidic residues" evidence="1">
    <location>
        <begin position="48"/>
        <end position="63"/>
    </location>
</feature>
<comment type="caution">
    <text evidence="2">The sequence shown here is derived from an EMBL/GenBank/DDBJ whole genome shotgun (WGS) entry which is preliminary data.</text>
</comment>
<dbReference type="GO" id="GO:0015631">
    <property type="term" value="F:tubulin binding"/>
    <property type="evidence" value="ECO:0007669"/>
    <property type="project" value="TreeGrafter"/>
</dbReference>
<evidence type="ECO:0000313" key="3">
    <source>
        <dbReference type="Proteomes" id="UP000688947"/>
    </source>
</evidence>
<name>A0A8T1U8N0_9STRA</name>
<evidence type="ECO:0000256" key="1">
    <source>
        <dbReference type="SAM" id="MobiDB-lite"/>
    </source>
</evidence>
<dbReference type="PANTHER" id="PTHR46348:SF1">
    <property type="entry name" value="DELETED IN LUNG AND ESOPHAGEAL CANCER PROTEIN 1"/>
    <property type="match status" value="1"/>
</dbReference>
<dbReference type="GO" id="GO:0008285">
    <property type="term" value="P:negative regulation of cell population proliferation"/>
    <property type="evidence" value="ECO:0007669"/>
    <property type="project" value="InterPro"/>
</dbReference>
<dbReference type="VEuPathDB" id="FungiDB:PC110_g8338"/>
<dbReference type="AlphaFoldDB" id="A0A8T1U8N0"/>
<sequence>LDVVAVGAVAHVIRRAFHTFYESPEDAKLVADDSGDNETTEDQSEQLVEPKEPVELKQEEKEAANNSGEQQETEESPFVALAQTRKDSIAQELENKHERARALLKFMENRQQEAAEADTRIAEELSQNGLVIKAQIPVGPTHLRLDDHELRVSREKGADFGEFADSLLHAKTLVAEYEQRRLEVSGNMKKVILSPTRRTAASGNGENIGYLDTTLSSIKRTEATLDQHKNHIAGVKIAHAEQRAIAAKASPQKDEVHLNRQDMDETTLMSSPIEQEKKMNPVEKRKNMVILERMQTKLDFVRNPRYAVPDLTKDGKTNVGDDLTKSNTSAKPCFDVVPKPPIIFTEYDIGGIYEQVVYVRNTSVLSRCARILPPGELQGPTTSLKSAGGYLSTTDSMRDLLEDATTTHPLVHAPLELQVEFHPRESGRRYRSRFRFNVEHGRDFEVALEGTGHLDEVDNPRDGERPLVRVRELEHSYHIFRGT</sequence>
<gene>
    <name evidence="2" type="ORF">JG687_00011644</name>
</gene>
<dbReference type="EMBL" id="JAENGZ010000725">
    <property type="protein sequence ID" value="KAG6954721.1"/>
    <property type="molecule type" value="Genomic_DNA"/>
</dbReference>
<feature type="region of interest" description="Disordered" evidence="1">
    <location>
        <begin position="28"/>
        <end position="77"/>
    </location>
</feature>
<dbReference type="GO" id="GO:0005737">
    <property type="term" value="C:cytoplasm"/>
    <property type="evidence" value="ECO:0007669"/>
    <property type="project" value="TreeGrafter"/>
</dbReference>
<dbReference type="GO" id="GO:0005929">
    <property type="term" value="C:cilium"/>
    <property type="evidence" value="ECO:0007669"/>
    <property type="project" value="TreeGrafter"/>
</dbReference>
<dbReference type="Proteomes" id="UP000688947">
    <property type="component" value="Unassembled WGS sequence"/>
</dbReference>
<dbReference type="PANTHER" id="PTHR46348">
    <property type="entry name" value="DELETED IN LUNG AND ESOPHAGEAL CANCER PROTEIN 1"/>
    <property type="match status" value="1"/>
</dbReference>
<evidence type="ECO:0000313" key="2">
    <source>
        <dbReference type="EMBL" id="KAG6954721.1"/>
    </source>
</evidence>
<organism evidence="2 3">
    <name type="scientific">Phytophthora cactorum</name>
    <dbReference type="NCBI Taxonomy" id="29920"/>
    <lineage>
        <taxon>Eukaryota</taxon>
        <taxon>Sar</taxon>
        <taxon>Stramenopiles</taxon>
        <taxon>Oomycota</taxon>
        <taxon>Peronosporomycetes</taxon>
        <taxon>Peronosporales</taxon>
        <taxon>Peronosporaceae</taxon>
        <taxon>Phytophthora</taxon>
    </lineage>
</organism>
<feature type="compositionally biased region" description="Acidic residues" evidence="1">
    <location>
        <begin position="33"/>
        <end position="44"/>
    </location>
</feature>
<accession>A0A8T1U8N0</accession>
<reference evidence="2" key="1">
    <citation type="submission" date="2021-01" db="EMBL/GenBank/DDBJ databases">
        <title>Phytophthora aleatoria, a newly-described species from Pinus radiata is distinct from Phytophthora cactorum isolates based on comparative genomics.</title>
        <authorList>
            <person name="Mcdougal R."/>
            <person name="Panda P."/>
            <person name="Williams N."/>
            <person name="Studholme D.J."/>
        </authorList>
    </citation>
    <scope>NUCLEOTIDE SEQUENCE</scope>
    <source>
        <strain evidence="2">NZFS 3830</strain>
    </source>
</reference>